<comment type="similarity">
    <text evidence="1">Belongs to the GTP cyclohydrolase I type 2/NIF3 family.</text>
</comment>
<gene>
    <name evidence="3" type="ORF">NKI27_14115</name>
</gene>
<evidence type="ECO:0000256" key="1">
    <source>
        <dbReference type="ARBA" id="ARBA00006964"/>
    </source>
</evidence>
<dbReference type="EMBL" id="CP100390">
    <property type="protein sequence ID" value="UZE95192.1"/>
    <property type="molecule type" value="Genomic_DNA"/>
</dbReference>
<dbReference type="Proteomes" id="UP001163739">
    <property type="component" value="Chromosome"/>
</dbReference>
<name>A0ABY6MZJ2_9ALTE</name>
<evidence type="ECO:0000256" key="2">
    <source>
        <dbReference type="ARBA" id="ARBA00022723"/>
    </source>
</evidence>
<dbReference type="RefSeq" id="WP_265046681.1">
    <property type="nucleotide sequence ID" value="NZ_CP100390.1"/>
</dbReference>
<accession>A0ABY6MZJ2</accession>
<keyword evidence="4" id="KW-1185">Reference proteome</keyword>
<dbReference type="NCBIfam" id="TIGR00486">
    <property type="entry name" value="YbgI_SA1388"/>
    <property type="match status" value="1"/>
</dbReference>
<dbReference type="Pfam" id="PF01784">
    <property type="entry name" value="DUF34_NIF3"/>
    <property type="match status" value="1"/>
</dbReference>
<sequence length="253" mass="27643">MATLDAIVEFANKLMLERPISDYCPNGLQVEGRSEVKKIVSGVTASQALVDEAIARGADLLLVHHGYFWKGEQPTIVGIKRARIKALLENDMSLLAYHLPLDVHAELGNNVQFAELLELSVDGPLDPEAKPSVGLVGRFKQPITVKQFADLLQQKLSRPPQVITNNDEELIERVGWCTGGAQGYIEKAIAAKVDAYVSGEISEPTVHIARESGVHYFAAGHHATERCGAMALGKRLAEEFGLEHEFVDIDNPV</sequence>
<dbReference type="SUPFAM" id="SSF102705">
    <property type="entry name" value="NIF3 (NGG1p interacting factor 3)-like"/>
    <property type="match status" value="1"/>
</dbReference>
<dbReference type="PANTHER" id="PTHR13799:SF14">
    <property type="entry name" value="GTP CYCLOHYDROLASE 1 TYPE 2 HOMOLOG"/>
    <property type="match status" value="1"/>
</dbReference>
<dbReference type="PANTHER" id="PTHR13799">
    <property type="entry name" value="NGG1 INTERACTING FACTOR 3"/>
    <property type="match status" value="1"/>
</dbReference>
<proteinExistence type="inferred from homology"/>
<protein>
    <submittedName>
        <fullName evidence="3">Nif3-like dinuclear metal center hexameric protein</fullName>
    </submittedName>
</protein>
<keyword evidence="2" id="KW-0479">Metal-binding</keyword>
<organism evidence="3 4">
    <name type="scientific">Alkalimarinus alittae</name>
    <dbReference type="NCBI Taxonomy" id="2961619"/>
    <lineage>
        <taxon>Bacteria</taxon>
        <taxon>Pseudomonadati</taxon>
        <taxon>Pseudomonadota</taxon>
        <taxon>Gammaproteobacteria</taxon>
        <taxon>Alteromonadales</taxon>
        <taxon>Alteromonadaceae</taxon>
        <taxon>Alkalimarinus</taxon>
    </lineage>
</organism>
<reference evidence="3" key="1">
    <citation type="submission" date="2022-06" db="EMBL/GenBank/DDBJ databases">
        <title>Alkalimarinus sp. nov., isolated from gut of a Alitta virens.</title>
        <authorList>
            <person name="Yang A.I."/>
            <person name="Shin N.-R."/>
        </authorList>
    </citation>
    <scope>NUCLEOTIDE SEQUENCE</scope>
    <source>
        <strain evidence="3">A2M4</strain>
    </source>
</reference>
<dbReference type="InterPro" id="IPR002678">
    <property type="entry name" value="DUF34/NIF3"/>
</dbReference>
<dbReference type="InterPro" id="IPR036069">
    <property type="entry name" value="DUF34/NIF3_sf"/>
</dbReference>
<dbReference type="Gene3D" id="3.40.1390.30">
    <property type="entry name" value="NIF3 (NGG1p interacting factor 3)-like"/>
    <property type="match status" value="2"/>
</dbReference>
<evidence type="ECO:0000313" key="4">
    <source>
        <dbReference type="Proteomes" id="UP001163739"/>
    </source>
</evidence>
<evidence type="ECO:0000313" key="3">
    <source>
        <dbReference type="EMBL" id="UZE95192.1"/>
    </source>
</evidence>